<proteinExistence type="predicted"/>
<organism evidence="1 2">
    <name type="scientific">Chitinophaga rupis</name>
    <dbReference type="NCBI Taxonomy" id="573321"/>
    <lineage>
        <taxon>Bacteria</taxon>
        <taxon>Pseudomonadati</taxon>
        <taxon>Bacteroidota</taxon>
        <taxon>Chitinophagia</taxon>
        <taxon>Chitinophagales</taxon>
        <taxon>Chitinophagaceae</taxon>
        <taxon>Chitinophaga</taxon>
    </lineage>
</organism>
<evidence type="ECO:0000313" key="2">
    <source>
        <dbReference type="Proteomes" id="UP000198984"/>
    </source>
</evidence>
<dbReference type="OrthoDB" id="674417at2"/>
<name>A0A1H8JUG9_9BACT</name>
<evidence type="ECO:0000313" key="1">
    <source>
        <dbReference type="EMBL" id="SEN84372.1"/>
    </source>
</evidence>
<reference evidence="1 2" key="1">
    <citation type="submission" date="2016-10" db="EMBL/GenBank/DDBJ databases">
        <authorList>
            <person name="de Groot N.N."/>
        </authorList>
    </citation>
    <scope>NUCLEOTIDE SEQUENCE [LARGE SCALE GENOMIC DNA]</scope>
    <source>
        <strain evidence="1 2">DSM 21039</strain>
    </source>
</reference>
<sequence length="88" mass="10407">MSKNSLEFVKQNIQELAIGNYSSYPQDYDPVKQETSNNIQSLAKGYWDVRDMKEVERDEKLNIHLDDYIEWSREAYQDFIAQDVNALN</sequence>
<dbReference type="EMBL" id="FOBB01000013">
    <property type="protein sequence ID" value="SEN84372.1"/>
    <property type="molecule type" value="Genomic_DNA"/>
</dbReference>
<gene>
    <name evidence="1" type="ORF">SAMN04488505_113152</name>
</gene>
<dbReference type="RefSeq" id="WP_089921136.1">
    <property type="nucleotide sequence ID" value="NZ_FOBB01000013.1"/>
</dbReference>
<dbReference type="STRING" id="573321.SAMN04488505_113152"/>
<dbReference type="Proteomes" id="UP000198984">
    <property type="component" value="Unassembled WGS sequence"/>
</dbReference>
<protein>
    <submittedName>
        <fullName evidence="1">Uncharacterized protein</fullName>
    </submittedName>
</protein>
<dbReference type="AlphaFoldDB" id="A0A1H8JUG9"/>
<accession>A0A1H8JUG9</accession>
<keyword evidence="2" id="KW-1185">Reference proteome</keyword>